<reference evidence="2 3" key="1">
    <citation type="journal article" date="2015" name="Genome Announc.">
        <title>Draft Genome Sequence of Cyanobacterium Hassallia byssoidea Strain VB512170, Isolated from Monuments in India.</title>
        <authorList>
            <person name="Singh D."/>
            <person name="Chandrababunaidu M.M."/>
            <person name="Panda A."/>
            <person name="Sen D."/>
            <person name="Bhattacharyya S."/>
            <person name="Adhikary S.P."/>
            <person name="Tripathy S."/>
        </authorList>
    </citation>
    <scope>NUCLEOTIDE SEQUENCE [LARGE SCALE GENOMIC DNA]</scope>
    <source>
        <strain evidence="2 3">VB512170</strain>
    </source>
</reference>
<evidence type="ECO:0000259" key="1">
    <source>
        <dbReference type="PROSITE" id="PS51841"/>
    </source>
</evidence>
<feature type="domain" description="LTD" evidence="1">
    <location>
        <begin position="216"/>
        <end position="317"/>
    </location>
</feature>
<dbReference type="PROSITE" id="PS51841">
    <property type="entry name" value="LTD"/>
    <property type="match status" value="1"/>
</dbReference>
<protein>
    <submittedName>
        <fullName evidence="2">DUF2278 family protein</fullName>
    </submittedName>
</protein>
<gene>
    <name evidence="2" type="ORF">PI95_022985</name>
</gene>
<proteinExistence type="predicted"/>
<organism evidence="2 3">
    <name type="scientific">Hassallia byssoidea VB512170</name>
    <dbReference type="NCBI Taxonomy" id="1304833"/>
    <lineage>
        <taxon>Bacteria</taxon>
        <taxon>Bacillati</taxon>
        <taxon>Cyanobacteriota</taxon>
        <taxon>Cyanophyceae</taxon>
        <taxon>Nostocales</taxon>
        <taxon>Tolypothrichaceae</taxon>
        <taxon>Hassallia</taxon>
    </lineage>
</organism>
<evidence type="ECO:0000313" key="3">
    <source>
        <dbReference type="Proteomes" id="UP000031549"/>
    </source>
</evidence>
<name>A0A846HD65_9CYAN</name>
<dbReference type="Proteomes" id="UP000031549">
    <property type="component" value="Unassembled WGS sequence"/>
</dbReference>
<dbReference type="Pfam" id="PF10042">
    <property type="entry name" value="DUF2278"/>
    <property type="match status" value="1"/>
</dbReference>
<dbReference type="InterPro" id="IPR019268">
    <property type="entry name" value="DUF2278"/>
</dbReference>
<dbReference type="Pfam" id="PF00932">
    <property type="entry name" value="LTD"/>
    <property type="match status" value="1"/>
</dbReference>
<dbReference type="SUPFAM" id="SSF74853">
    <property type="entry name" value="Lamin A/C globular tail domain"/>
    <property type="match status" value="1"/>
</dbReference>
<comment type="caution">
    <text evidence="2">The sequence shown here is derived from an EMBL/GenBank/DDBJ whole genome shotgun (WGS) entry which is preliminary data.</text>
</comment>
<dbReference type="EMBL" id="JTCM02000066">
    <property type="protein sequence ID" value="NEU75342.1"/>
    <property type="molecule type" value="Genomic_DNA"/>
</dbReference>
<dbReference type="InterPro" id="IPR036415">
    <property type="entry name" value="Lamin_tail_dom_sf"/>
</dbReference>
<sequence>MPLKNYGVLKCQAIERKLGEGSTPHYQVLVTDTKVKHRIAINVKSKESPSELLYFVDDKFNHPIIKGLVKLNYGFNQLDSKPGGLALDFIRGNLFAPNQMKPLPYNVPGPDNDLNELLELYIKRALKNKDITLYAFGEKWGPEKNKEDKYFHFLPGNGIHDIHMNQGNAGSFQRDNGVWQDGGLLIHYPSRNQWVGIFLAFQSQSFHTDDRTGDRIETLIAPSIAGIRIIAALVNPGSQDTAKNVTLINTSADKVDLSDWKLADSLKRKQSLSGIINPGEVMQIPLDTNHIQLENDGGIITLLDNNGIKIDGVSYTKEDAQKPDWTILF</sequence>
<accession>A0A846HD65</accession>
<dbReference type="RefSeq" id="WP_039743416.1">
    <property type="nucleotide sequence ID" value="NZ_JTCM02000066.1"/>
</dbReference>
<evidence type="ECO:0000313" key="2">
    <source>
        <dbReference type="EMBL" id="NEU75342.1"/>
    </source>
</evidence>
<dbReference type="InterPro" id="IPR001322">
    <property type="entry name" value="Lamin_tail_dom"/>
</dbReference>
<keyword evidence="3" id="KW-1185">Reference proteome</keyword>
<dbReference type="AlphaFoldDB" id="A0A846HD65"/>